<evidence type="ECO:0000256" key="7">
    <source>
        <dbReference type="ARBA" id="ARBA00022660"/>
    </source>
</evidence>
<evidence type="ECO:0000256" key="2">
    <source>
        <dbReference type="ARBA" id="ARBA00004448"/>
    </source>
</evidence>
<feature type="transmembrane region" description="Helical" evidence="18">
    <location>
        <begin position="58"/>
        <end position="80"/>
    </location>
</feature>
<gene>
    <name evidence="20" type="primary">ND2</name>
</gene>
<evidence type="ECO:0000256" key="14">
    <source>
        <dbReference type="ARBA" id="ARBA00023075"/>
    </source>
</evidence>
<evidence type="ECO:0000256" key="9">
    <source>
        <dbReference type="ARBA" id="ARBA00022792"/>
    </source>
</evidence>
<evidence type="ECO:0000256" key="15">
    <source>
        <dbReference type="ARBA" id="ARBA00023128"/>
    </source>
</evidence>
<feature type="transmembrane region" description="Helical" evidence="18">
    <location>
        <begin position="95"/>
        <end position="114"/>
    </location>
</feature>
<evidence type="ECO:0000256" key="8">
    <source>
        <dbReference type="ARBA" id="ARBA00022692"/>
    </source>
</evidence>
<organism evidence="20">
    <name type="scientific">Ramulus hainanense</name>
    <dbReference type="NCBI Taxonomy" id="556494"/>
    <lineage>
        <taxon>Eukaryota</taxon>
        <taxon>Metazoa</taxon>
        <taxon>Ecdysozoa</taxon>
        <taxon>Arthropoda</taxon>
        <taxon>Hexapoda</taxon>
        <taxon>Insecta</taxon>
        <taxon>Pterygota</taxon>
        <taxon>Neoptera</taxon>
        <taxon>Polyneoptera</taxon>
        <taxon>Phasmatodea</taxon>
        <taxon>Verophasmatodea</taxon>
        <taxon>Anareolatae</taxon>
        <taxon>Phasmatidae</taxon>
        <taxon>Clitumninae</taxon>
        <taxon>Clitumnini</taxon>
        <taxon>Ramulus</taxon>
    </lineage>
</organism>
<dbReference type="InterPro" id="IPR001750">
    <property type="entry name" value="ND/Mrp_TM"/>
</dbReference>
<evidence type="ECO:0000256" key="5">
    <source>
        <dbReference type="ARBA" id="ARBA00021008"/>
    </source>
</evidence>
<geneLocation type="mitochondrion" evidence="20"/>
<keyword evidence="6" id="KW-0813">Transport</keyword>
<dbReference type="Pfam" id="PF00361">
    <property type="entry name" value="Proton_antipo_M"/>
    <property type="match status" value="1"/>
</dbReference>
<evidence type="ECO:0000256" key="16">
    <source>
        <dbReference type="ARBA" id="ARBA00023136"/>
    </source>
</evidence>
<comment type="similarity">
    <text evidence="3 18">Belongs to the complex I subunit 2 family.</text>
</comment>
<dbReference type="GeneID" id="8382116"/>
<evidence type="ECO:0000256" key="13">
    <source>
        <dbReference type="ARBA" id="ARBA00023027"/>
    </source>
</evidence>
<name>C7SDP0_9NEOP</name>
<evidence type="ECO:0000313" key="20">
    <source>
        <dbReference type="EMBL" id="ACH78281.1"/>
    </source>
</evidence>
<keyword evidence="15 18" id="KW-0496">Mitochondrion</keyword>
<keyword evidence="8 18" id="KW-0812">Transmembrane</keyword>
<evidence type="ECO:0000256" key="6">
    <source>
        <dbReference type="ARBA" id="ARBA00022448"/>
    </source>
</evidence>
<keyword evidence="9 18" id="KW-0999">Mitochondrion inner membrane</keyword>
<protein>
    <recommendedName>
        <fullName evidence="5 18">NADH-ubiquinone oxidoreductase chain 2</fullName>
        <ecNumber evidence="4 18">7.1.1.2</ecNumber>
    </recommendedName>
</protein>
<dbReference type="GO" id="GO:0008137">
    <property type="term" value="F:NADH dehydrogenase (ubiquinone) activity"/>
    <property type="evidence" value="ECO:0007669"/>
    <property type="project" value="UniProtKB-EC"/>
</dbReference>
<comment type="function">
    <text evidence="1">Core subunit of the mitochondrial membrane respiratory chain NADH dehydrogenase (Complex I) that is believed to belong to the minimal assembly required for catalysis. Complex I functions in the transfer of electrons from NADH to the respiratory chain. The immediate electron acceptor for the enzyme is believed to be ubiquinone.</text>
</comment>
<evidence type="ECO:0000256" key="10">
    <source>
        <dbReference type="ARBA" id="ARBA00022967"/>
    </source>
</evidence>
<feature type="transmembrane region" description="Helical" evidence="18">
    <location>
        <begin position="316"/>
        <end position="337"/>
    </location>
</feature>
<evidence type="ECO:0000256" key="12">
    <source>
        <dbReference type="ARBA" id="ARBA00022989"/>
    </source>
</evidence>
<proteinExistence type="inferred from homology"/>
<reference evidence="20" key="1">
    <citation type="submission" date="2008-08" db="EMBL/GenBank/DDBJ databases">
        <title>The complete mitochondrial genome of Baculum hainanense.</title>
        <authorList>
            <person name="Hua J."/>
            <person name="Li M."/>
            <person name="Dong P."/>
            <person name="Cui Y."/>
            <person name="Bu W."/>
        </authorList>
    </citation>
    <scope>NUCLEOTIDE SEQUENCE</scope>
</reference>
<keyword evidence="10 18" id="KW-1278">Translocase</keyword>
<evidence type="ECO:0000256" key="4">
    <source>
        <dbReference type="ARBA" id="ARBA00012944"/>
    </source>
</evidence>
<accession>C7SDP0</accession>
<dbReference type="InterPro" id="IPR050175">
    <property type="entry name" value="Complex_I_Subunit_2"/>
</dbReference>
<keyword evidence="14 18" id="KW-0830">Ubiquinone</keyword>
<dbReference type="InterPro" id="IPR003917">
    <property type="entry name" value="NADH_UbQ_OxRdtase_chain2"/>
</dbReference>
<evidence type="ECO:0000256" key="18">
    <source>
        <dbReference type="RuleBase" id="RU003403"/>
    </source>
</evidence>
<feature type="transmembrane region" description="Helical" evidence="18">
    <location>
        <begin position="238"/>
        <end position="257"/>
    </location>
</feature>
<dbReference type="EMBL" id="FJ156750">
    <property type="protein sequence ID" value="ACH78281.1"/>
    <property type="molecule type" value="Genomic_DNA"/>
</dbReference>
<keyword evidence="13 18" id="KW-0520">NAD</keyword>
<evidence type="ECO:0000256" key="17">
    <source>
        <dbReference type="ARBA" id="ARBA00049551"/>
    </source>
</evidence>
<feature type="transmembrane region" description="Helical" evidence="18">
    <location>
        <begin position="150"/>
        <end position="168"/>
    </location>
</feature>
<evidence type="ECO:0000259" key="19">
    <source>
        <dbReference type="Pfam" id="PF00361"/>
    </source>
</evidence>
<keyword evidence="7 18" id="KW-0679">Respiratory chain</keyword>
<comment type="catalytic activity">
    <reaction evidence="17 18">
        <text>a ubiquinone + NADH + 5 H(+)(in) = a ubiquinol + NAD(+) + 4 H(+)(out)</text>
        <dbReference type="Rhea" id="RHEA:29091"/>
        <dbReference type="Rhea" id="RHEA-COMP:9565"/>
        <dbReference type="Rhea" id="RHEA-COMP:9566"/>
        <dbReference type="ChEBI" id="CHEBI:15378"/>
        <dbReference type="ChEBI" id="CHEBI:16389"/>
        <dbReference type="ChEBI" id="CHEBI:17976"/>
        <dbReference type="ChEBI" id="CHEBI:57540"/>
        <dbReference type="ChEBI" id="CHEBI:57945"/>
        <dbReference type="EC" id="7.1.1.2"/>
    </reaction>
</comment>
<dbReference type="GO" id="GO:0005743">
    <property type="term" value="C:mitochondrial inner membrane"/>
    <property type="evidence" value="ECO:0007669"/>
    <property type="project" value="UniProtKB-SubCell"/>
</dbReference>
<dbReference type="AlphaFoldDB" id="C7SDP0"/>
<keyword evidence="11 18" id="KW-0249">Electron transport</keyword>
<dbReference type="PANTHER" id="PTHR46552:SF1">
    <property type="entry name" value="NADH-UBIQUINONE OXIDOREDUCTASE CHAIN 2"/>
    <property type="match status" value="1"/>
</dbReference>
<dbReference type="PANTHER" id="PTHR46552">
    <property type="entry name" value="NADH-UBIQUINONE OXIDOREDUCTASE CHAIN 2"/>
    <property type="match status" value="1"/>
</dbReference>
<comment type="subcellular location">
    <subcellularLocation>
        <location evidence="2 18">Mitochondrion inner membrane</location>
        <topology evidence="2 18">Multi-pass membrane protein</topology>
    </subcellularLocation>
</comment>
<evidence type="ECO:0000256" key="1">
    <source>
        <dbReference type="ARBA" id="ARBA00003257"/>
    </source>
</evidence>
<evidence type="ECO:0000256" key="3">
    <source>
        <dbReference type="ARBA" id="ARBA00007012"/>
    </source>
</evidence>
<keyword evidence="12 18" id="KW-1133">Transmembrane helix</keyword>
<sequence>MINKSNNLLFSLMLVTSVLMAVSSNSWFMVWMGMEINIMSFMPMIISQKNINSKEASLTYFITQTIASMIMMMAIVMMMIDAKNINFNPSKTGEYMMMTALMMKSGISPFHFWMPKMMEGMNWWSCMILMTWQKITPMIMMSTLMKMNTITITAMILSIIVGAIGGLNQTSLRKLMAYSSISNNGWMMMAIMISENMWMIYFMFYSLMIMTFTMTMNQYKIYHMNQLVSMNENMIMKFIMSMNMLSIGGLPPMAGFLPKWMVIQYSSSMLQLMMVSTMTLLTLITVYYYLRIMFSAVILSYIEPKWNTNKKSTKQYNMMMITLSIMGLTAITMIMSMY</sequence>
<feature type="domain" description="NADH:quinone oxidoreductase/Mrp antiporter transmembrane" evidence="19">
    <location>
        <begin position="24"/>
        <end position="285"/>
    </location>
</feature>
<comment type="function">
    <text evidence="18">Core subunit of the mitochondrial membrane respiratory chain NADH dehydrogenase (Complex I) which catalyzes electron transfer from NADH through the respiratory chain, using ubiquinone as an electron acceptor. Essential for the catalytic activity and assembly of complex I.</text>
</comment>
<dbReference type="GO" id="GO:0006120">
    <property type="term" value="P:mitochondrial electron transport, NADH to ubiquinone"/>
    <property type="evidence" value="ECO:0007669"/>
    <property type="project" value="InterPro"/>
</dbReference>
<dbReference type="EC" id="7.1.1.2" evidence="4 18"/>
<evidence type="ECO:0000256" key="11">
    <source>
        <dbReference type="ARBA" id="ARBA00022982"/>
    </source>
</evidence>
<dbReference type="PRINTS" id="PR01436">
    <property type="entry name" value="NADHDHGNASE2"/>
</dbReference>
<keyword evidence="16 18" id="KW-0472">Membrane</keyword>
<dbReference type="RefSeq" id="YP_003162785.1">
    <property type="nucleotide sequence ID" value="NC_013185.1"/>
</dbReference>
<dbReference type="CTD" id="4536"/>